<dbReference type="PROSITE" id="PS50928">
    <property type="entry name" value="ABC_TM1"/>
    <property type="match status" value="1"/>
</dbReference>
<evidence type="ECO:0000256" key="4">
    <source>
        <dbReference type="ARBA" id="ARBA00022475"/>
    </source>
</evidence>
<name>A0ABW7Y710_STRCE</name>
<feature type="transmembrane region" description="Helical" evidence="9">
    <location>
        <begin position="200"/>
        <end position="221"/>
    </location>
</feature>
<evidence type="ECO:0000256" key="3">
    <source>
        <dbReference type="ARBA" id="ARBA00022448"/>
    </source>
</evidence>
<feature type="compositionally biased region" description="Pro residues" evidence="10">
    <location>
        <begin position="11"/>
        <end position="27"/>
    </location>
</feature>
<dbReference type="PANTHER" id="PTHR30183">
    <property type="entry name" value="MOLYBDENUM TRANSPORT SYSTEM PERMEASE PROTEIN MODB"/>
    <property type="match status" value="1"/>
</dbReference>
<gene>
    <name evidence="12" type="primary">modB</name>
    <name evidence="12" type="ORF">ACIA8P_24025</name>
</gene>
<proteinExistence type="inferred from homology"/>
<dbReference type="InterPro" id="IPR011867">
    <property type="entry name" value="ModB_ABC"/>
</dbReference>
<evidence type="ECO:0000256" key="9">
    <source>
        <dbReference type="RuleBase" id="RU363032"/>
    </source>
</evidence>
<evidence type="ECO:0000313" key="13">
    <source>
        <dbReference type="Proteomes" id="UP001612415"/>
    </source>
</evidence>
<dbReference type="EMBL" id="JBITDC010000008">
    <property type="protein sequence ID" value="MFI5677702.1"/>
    <property type="molecule type" value="Genomic_DNA"/>
</dbReference>
<keyword evidence="3 9" id="KW-0813">Transport</keyword>
<evidence type="ECO:0000256" key="7">
    <source>
        <dbReference type="ARBA" id="ARBA00022989"/>
    </source>
</evidence>
<keyword evidence="5" id="KW-0500">Molybdenum</keyword>
<dbReference type="CDD" id="cd06261">
    <property type="entry name" value="TM_PBP2"/>
    <property type="match status" value="1"/>
</dbReference>
<dbReference type="InterPro" id="IPR000515">
    <property type="entry name" value="MetI-like"/>
</dbReference>
<protein>
    <submittedName>
        <fullName evidence="12">Molybdate ABC transporter permease subunit</fullName>
    </submittedName>
</protein>
<dbReference type="PANTHER" id="PTHR30183:SF3">
    <property type="entry name" value="MOLYBDENUM TRANSPORT SYSTEM PERMEASE PROTEIN MODB"/>
    <property type="match status" value="1"/>
</dbReference>
<dbReference type="Gene3D" id="1.10.3720.10">
    <property type="entry name" value="MetI-like"/>
    <property type="match status" value="1"/>
</dbReference>
<dbReference type="NCBIfam" id="TIGR02141">
    <property type="entry name" value="modB_ABC"/>
    <property type="match status" value="1"/>
</dbReference>
<dbReference type="InterPro" id="IPR035906">
    <property type="entry name" value="MetI-like_sf"/>
</dbReference>
<evidence type="ECO:0000259" key="11">
    <source>
        <dbReference type="PROSITE" id="PS50928"/>
    </source>
</evidence>
<dbReference type="RefSeq" id="WP_398658329.1">
    <property type="nucleotide sequence ID" value="NZ_JBITDC010000008.1"/>
</dbReference>
<feature type="transmembrane region" description="Helical" evidence="9">
    <location>
        <begin position="159"/>
        <end position="180"/>
    </location>
</feature>
<feature type="transmembrane region" description="Helical" evidence="9">
    <location>
        <begin position="304"/>
        <end position="324"/>
    </location>
</feature>
<comment type="subcellular location">
    <subcellularLocation>
        <location evidence="1 9">Cell membrane</location>
        <topology evidence="1 9">Multi-pass membrane protein</topology>
    </subcellularLocation>
</comment>
<dbReference type="Pfam" id="PF00528">
    <property type="entry name" value="BPD_transp_1"/>
    <property type="match status" value="1"/>
</dbReference>
<keyword evidence="8 9" id="KW-0472">Membrane</keyword>
<evidence type="ECO:0000256" key="2">
    <source>
        <dbReference type="ARBA" id="ARBA00007069"/>
    </source>
</evidence>
<feature type="region of interest" description="Disordered" evidence="10">
    <location>
        <begin position="1"/>
        <end position="71"/>
    </location>
</feature>
<reference evidence="12 13" key="1">
    <citation type="submission" date="2024-10" db="EMBL/GenBank/DDBJ databases">
        <title>The Natural Products Discovery Center: Release of the First 8490 Sequenced Strains for Exploring Actinobacteria Biosynthetic Diversity.</title>
        <authorList>
            <person name="Kalkreuter E."/>
            <person name="Kautsar S.A."/>
            <person name="Yang D."/>
            <person name="Bader C.D."/>
            <person name="Teijaro C.N."/>
            <person name="Fluegel L."/>
            <person name="Davis C.M."/>
            <person name="Simpson J.R."/>
            <person name="Lauterbach L."/>
            <person name="Steele A.D."/>
            <person name="Gui C."/>
            <person name="Meng S."/>
            <person name="Li G."/>
            <person name="Viehrig K."/>
            <person name="Ye F."/>
            <person name="Su P."/>
            <person name="Kiefer A.F."/>
            <person name="Nichols A."/>
            <person name="Cepeda A.J."/>
            <person name="Yan W."/>
            <person name="Fan B."/>
            <person name="Jiang Y."/>
            <person name="Adhikari A."/>
            <person name="Zheng C.-J."/>
            <person name="Schuster L."/>
            <person name="Cowan T.M."/>
            <person name="Smanski M.J."/>
            <person name="Chevrette M.G."/>
            <person name="De Carvalho L.P.S."/>
            <person name="Shen B."/>
        </authorList>
    </citation>
    <scope>NUCLEOTIDE SEQUENCE [LARGE SCALE GENOMIC DNA]</scope>
    <source>
        <strain evidence="12 13">NPDC051599</strain>
    </source>
</reference>
<feature type="domain" description="ABC transmembrane type-1" evidence="11">
    <location>
        <begin position="121"/>
        <end position="322"/>
    </location>
</feature>
<evidence type="ECO:0000256" key="10">
    <source>
        <dbReference type="SAM" id="MobiDB-lite"/>
    </source>
</evidence>
<comment type="similarity">
    <text evidence="2">Belongs to the binding-protein-dependent transport system permease family. CysTW subfamily.</text>
</comment>
<keyword evidence="7 9" id="KW-1133">Transmembrane helix</keyword>
<keyword evidence="13" id="KW-1185">Reference proteome</keyword>
<feature type="compositionally biased region" description="Low complexity" evidence="10">
    <location>
        <begin position="1"/>
        <end position="10"/>
    </location>
</feature>
<evidence type="ECO:0000256" key="6">
    <source>
        <dbReference type="ARBA" id="ARBA00022692"/>
    </source>
</evidence>
<comment type="caution">
    <text evidence="12">The sequence shown here is derived from an EMBL/GenBank/DDBJ whole genome shotgun (WGS) entry which is preliminary data.</text>
</comment>
<feature type="transmembrane region" description="Helical" evidence="9">
    <location>
        <begin position="121"/>
        <end position="147"/>
    </location>
</feature>
<sequence>MTDPGDATPGPAGPGSPAPNPTGPGPGPDEGARSDTGPGTGPPRSTEPGPAAPVPTTVPLKGCPRRPRRPLPGSRRIPLALLLPALAGLAFLLLPLVALLVRAPWRSLPEQLTSAEVWQALRLSLVCATAATALSLVIGVPLAWLLARTDFPGRGLVRALITLPLVLPPVVGGVALLLALGRNGVAGQWLDSWFGVTLPFTTTGVVLAETFVAMPFLVISVEGTLRAADPRYEEAATTLGASRFTAFRRVTLPLIAPGVAAGAVLAWARALGEFGATITFAGNFPGRTQTMPLAVYLALQNDPAAAIALSLVLLAVSIAVLAGLRDRWMTTS</sequence>
<evidence type="ECO:0000256" key="1">
    <source>
        <dbReference type="ARBA" id="ARBA00004651"/>
    </source>
</evidence>
<evidence type="ECO:0000256" key="8">
    <source>
        <dbReference type="ARBA" id="ARBA00023136"/>
    </source>
</evidence>
<dbReference type="SUPFAM" id="SSF161098">
    <property type="entry name" value="MetI-like"/>
    <property type="match status" value="1"/>
</dbReference>
<dbReference type="NCBIfam" id="TIGR01581">
    <property type="entry name" value="Mo_ABC_porter"/>
    <property type="match status" value="1"/>
</dbReference>
<accession>A0ABW7Y710</accession>
<evidence type="ECO:0000256" key="5">
    <source>
        <dbReference type="ARBA" id="ARBA00022505"/>
    </source>
</evidence>
<keyword evidence="6 9" id="KW-0812">Transmembrane</keyword>
<feature type="transmembrane region" description="Helical" evidence="9">
    <location>
        <begin position="77"/>
        <end position="101"/>
    </location>
</feature>
<feature type="transmembrane region" description="Helical" evidence="9">
    <location>
        <begin position="250"/>
        <end position="268"/>
    </location>
</feature>
<evidence type="ECO:0000313" key="12">
    <source>
        <dbReference type="EMBL" id="MFI5677702.1"/>
    </source>
</evidence>
<organism evidence="12 13">
    <name type="scientific">Streptomyces cellulosae</name>
    <dbReference type="NCBI Taxonomy" id="1968"/>
    <lineage>
        <taxon>Bacteria</taxon>
        <taxon>Bacillati</taxon>
        <taxon>Actinomycetota</taxon>
        <taxon>Actinomycetes</taxon>
        <taxon>Kitasatosporales</taxon>
        <taxon>Streptomycetaceae</taxon>
        <taxon>Streptomyces</taxon>
    </lineage>
</organism>
<dbReference type="InterPro" id="IPR006469">
    <property type="entry name" value="NifC_ABC_porter"/>
</dbReference>
<keyword evidence="4" id="KW-1003">Cell membrane</keyword>
<dbReference type="Proteomes" id="UP001612415">
    <property type="component" value="Unassembled WGS sequence"/>
</dbReference>